<dbReference type="Pfam" id="PF03929">
    <property type="entry name" value="PepSY_TM"/>
    <property type="match status" value="1"/>
</dbReference>
<reference evidence="4" key="1">
    <citation type="journal article" date="2019" name="Int. J. Syst. Evol. Microbiol.">
        <title>The Global Catalogue of Microorganisms (GCM) 10K type strain sequencing project: providing services to taxonomists for standard genome sequencing and annotation.</title>
        <authorList>
            <consortium name="The Broad Institute Genomics Platform"/>
            <consortium name="The Broad Institute Genome Sequencing Center for Infectious Disease"/>
            <person name="Wu L."/>
            <person name="Ma J."/>
        </authorList>
    </citation>
    <scope>NUCLEOTIDE SEQUENCE [LARGE SCALE GENOMIC DNA]</scope>
    <source>
        <strain evidence="4">DFY28</strain>
    </source>
</reference>
<protein>
    <submittedName>
        <fullName evidence="3">PepSY-associated TM helix domain-containing protein</fullName>
    </submittedName>
</protein>
<evidence type="ECO:0000313" key="4">
    <source>
        <dbReference type="Proteomes" id="UP001597237"/>
    </source>
</evidence>
<feature type="transmembrane region" description="Helical" evidence="1">
    <location>
        <begin position="152"/>
        <end position="172"/>
    </location>
</feature>
<keyword evidence="1" id="KW-0472">Membrane</keyword>
<feature type="domain" description="PepSY" evidence="2">
    <location>
        <begin position="251"/>
        <end position="301"/>
    </location>
</feature>
<keyword evidence="1" id="KW-0812">Transmembrane</keyword>
<accession>A0ABW4MZH5</accession>
<feature type="transmembrane region" description="Helical" evidence="1">
    <location>
        <begin position="336"/>
        <end position="361"/>
    </location>
</feature>
<keyword evidence="1" id="KW-1133">Transmembrane helix</keyword>
<comment type="caution">
    <text evidence="3">The sequence shown here is derived from an EMBL/GenBank/DDBJ whole genome shotgun (WGS) entry which is preliminary data.</text>
</comment>
<evidence type="ECO:0000313" key="3">
    <source>
        <dbReference type="EMBL" id="MFD1783225.1"/>
    </source>
</evidence>
<evidence type="ECO:0000256" key="1">
    <source>
        <dbReference type="SAM" id="Phobius"/>
    </source>
</evidence>
<name>A0ABW4MZH5_9CAUL</name>
<dbReference type="Pfam" id="PF03413">
    <property type="entry name" value="PepSY"/>
    <property type="match status" value="1"/>
</dbReference>
<feature type="transmembrane region" description="Helical" evidence="1">
    <location>
        <begin position="193"/>
        <end position="218"/>
    </location>
</feature>
<proteinExistence type="predicted"/>
<evidence type="ECO:0000259" key="2">
    <source>
        <dbReference type="Pfam" id="PF03413"/>
    </source>
</evidence>
<dbReference type="PANTHER" id="PTHR34219">
    <property type="entry name" value="IRON-REGULATED INNER MEMBRANE PROTEIN-RELATED"/>
    <property type="match status" value="1"/>
</dbReference>
<feature type="transmembrane region" description="Helical" evidence="1">
    <location>
        <begin position="16"/>
        <end position="38"/>
    </location>
</feature>
<sequence length="388" mass="41781">MTALARLRRLWLDVHLWIGVGLLVLLIPVSVSGSILVWHDQLDRAMYAERYAVSGPQAARPAAEYAAAAERAFAGRAVLTQIRWPQEAGDPVVAVGRLNGEPGPGGRPRTLNVWIDPPTAKVLASGETSRSFTMVMHRLHGSLMVPGVGRKIVGWLGWAMTISCVTGLWLWWPRRGGFTKGLRWRRSPSTMFNLHHMAGFWICLPLAVLSLTGVYISFPQTSRALFGVEQPAQRGGGGPGRFAPPVPDPELTLAEAVARAQAAAPGAALASVSLPTRGQEPAWRVQLRTPGAEQPRTVEIVDATGQAKAGRGGAGGGPDPLSRWMRQVHDGHDMGLVWQVIIFLGGIAPAVLGVTGFVMWLRRTLRRRRITRQLAGGPEPAVSPAPGE</sequence>
<gene>
    <name evidence="3" type="ORF">ACFSC0_07450</name>
</gene>
<dbReference type="RefSeq" id="WP_377284369.1">
    <property type="nucleotide sequence ID" value="NZ_JBHRSI010000015.1"/>
</dbReference>
<dbReference type="InterPro" id="IPR005625">
    <property type="entry name" value="PepSY-ass_TM"/>
</dbReference>
<dbReference type="EMBL" id="JBHUEY010000001">
    <property type="protein sequence ID" value="MFD1783225.1"/>
    <property type="molecule type" value="Genomic_DNA"/>
</dbReference>
<dbReference type="Proteomes" id="UP001597237">
    <property type="component" value="Unassembled WGS sequence"/>
</dbReference>
<keyword evidence="4" id="KW-1185">Reference proteome</keyword>
<dbReference type="InterPro" id="IPR025711">
    <property type="entry name" value="PepSY"/>
</dbReference>
<organism evidence="3 4">
    <name type="scientific">Phenylobacterium terrae</name>
    <dbReference type="NCBI Taxonomy" id="2665495"/>
    <lineage>
        <taxon>Bacteria</taxon>
        <taxon>Pseudomonadati</taxon>
        <taxon>Pseudomonadota</taxon>
        <taxon>Alphaproteobacteria</taxon>
        <taxon>Caulobacterales</taxon>
        <taxon>Caulobacteraceae</taxon>
        <taxon>Phenylobacterium</taxon>
    </lineage>
</organism>